<feature type="compositionally biased region" description="Polar residues" evidence="1">
    <location>
        <begin position="202"/>
        <end position="214"/>
    </location>
</feature>
<reference evidence="2 3" key="1">
    <citation type="submission" date="2023-07" db="EMBL/GenBank/DDBJ databases">
        <title>Genomic Encyclopedia of Type Strains, Phase IV (KMG-IV): sequencing the most valuable type-strain genomes for metagenomic binning, comparative biology and taxonomic classification.</title>
        <authorList>
            <person name="Goeker M."/>
        </authorList>
    </citation>
    <scope>NUCLEOTIDE SEQUENCE [LARGE SCALE GENOMIC DNA]</scope>
    <source>
        <strain evidence="2 3">DSM 19619</strain>
    </source>
</reference>
<proteinExistence type="predicted"/>
<organism evidence="2 3">
    <name type="scientific">Labrys wisconsinensis</name>
    <dbReference type="NCBI Taxonomy" id="425677"/>
    <lineage>
        <taxon>Bacteria</taxon>
        <taxon>Pseudomonadati</taxon>
        <taxon>Pseudomonadota</taxon>
        <taxon>Alphaproteobacteria</taxon>
        <taxon>Hyphomicrobiales</taxon>
        <taxon>Xanthobacteraceae</taxon>
        <taxon>Labrys</taxon>
    </lineage>
</organism>
<name>A0ABU0J7L2_9HYPH</name>
<dbReference type="Proteomes" id="UP001242480">
    <property type="component" value="Unassembled WGS sequence"/>
</dbReference>
<evidence type="ECO:0000313" key="3">
    <source>
        <dbReference type="Proteomes" id="UP001242480"/>
    </source>
</evidence>
<comment type="caution">
    <text evidence="2">The sequence shown here is derived from an EMBL/GenBank/DDBJ whole genome shotgun (WGS) entry which is preliminary data.</text>
</comment>
<protein>
    <submittedName>
        <fullName evidence="2">Uncharacterized protein</fullName>
    </submittedName>
</protein>
<evidence type="ECO:0000256" key="1">
    <source>
        <dbReference type="SAM" id="MobiDB-lite"/>
    </source>
</evidence>
<sequence>MMCARTALPATHSETLSRQIMNPGFTEHRAIAASSATPADPLPLVGRGTGWGSIRIGRSAVRRAPFGTGRDLFCTTPTPYPSPQGGGDRPASRADRLRSRLVRPYRTCVEAFVSHRPFSRRPKIAAWSATPTAPLPLAGRGEGWGSIRNGRSAPCRAPLGAGRDLFCTTPTPHPSPQGGGDRLTSRADRLRSRLVRPYRTGTCDTAPSSRTSLPLITPEDMPCSMPA</sequence>
<dbReference type="EMBL" id="JAUSVX010000005">
    <property type="protein sequence ID" value="MDQ0470256.1"/>
    <property type="molecule type" value="Genomic_DNA"/>
</dbReference>
<keyword evidence="3" id="KW-1185">Reference proteome</keyword>
<gene>
    <name evidence="2" type="ORF">QO011_003272</name>
</gene>
<accession>A0ABU0J7L2</accession>
<evidence type="ECO:0000313" key="2">
    <source>
        <dbReference type="EMBL" id="MDQ0470256.1"/>
    </source>
</evidence>
<feature type="region of interest" description="Disordered" evidence="1">
    <location>
        <begin position="199"/>
        <end position="227"/>
    </location>
</feature>